<evidence type="ECO:0000313" key="7">
    <source>
        <dbReference type="Proteomes" id="UP000007174"/>
    </source>
</evidence>
<dbReference type="PANTHER" id="PTHR31162:SF3">
    <property type="entry name" value="TRANSPORTER_MALIC ACID TRANSPORT PROTEIN, PUTATIVE-RELATED"/>
    <property type="match status" value="1"/>
</dbReference>
<sequence>MTWWSFVFPNTALVTSTTALGKVFQNNGLQIFGCAMAACLLVVWIIVFVTMIRCLYRRELLWP</sequence>
<evidence type="ECO:0000256" key="3">
    <source>
        <dbReference type="ARBA" id="ARBA00022989"/>
    </source>
</evidence>
<evidence type="ECO:0000256" key="4">
    <source>
        <dbReference type="ARBA" id="ARBA00023136"/>
    </source>
</evidence>
<comment type="subcellular location">
    <subcellularLocation>
        <location evidence="1">Membrane</location>
        <topology evidence="1">Multi-pass membrane protein</topology>
    </subcellularLocation>
</comment>
<dbReference type="Gene3D" id="1.50.10.150">
    <property type="entry name" value="Voltage-dependent anion channel"/>
    <property type="match status" value="1"/>
</dbReference>
<evidence type="ECO:0000256" key="2">
    <source>
        <dbReference type="ARBA" id="ARBA00022692"/>
    </source>
</evidence>
<protein>
    <submittedName>
        <fullName evidence="6">C4-dicarboxylate transporter</fullName>
    </submittedName>
</protein>
<dbReference type="InterPro" id="IPR030185">
    <property type="entry name" value="Mae1"/>
</dbReference>
<evidence type="ECO:0000256" key="1">
    <source>
        <dbReference type="ARBA" id="ARBA00004141"/>
    </source>
</evidence>
<dbReference type="Pfam" id="PF03595">
    <property type="entry name" value="SLAC1"/>
    <property type="match status" value="1"/>
</dbReference>
<accession>H1VKE6</accession>
<keyword evidence="4 5" id="KW-0472">Membrane</keyword>
<dbReference type="VEuPathDB" id="FungiDB:CH63R_10199"/>
<reference evidence="7" key="1">
    <citation type="journal article" date="2012" name="Nat. Genet.">
        <title>Lifestyle transitions in plant pathogenic Colletotrichum fungi deciphered by genome and transcriptome analyses.</title>
        <authorList>
            <person name="O'Connell R.J."/>
            <person name="Thon M.R."/>
            <person name="Hacquard S."/>
            <person name="Amyotte S.G."/>
            <person name="Kleemann J."/>
            <person name="Torres M.F."/>
            <person name="Damm U."/>
            <person name="Buiate E.A."/>
            <person name="Epstein L."/>
            <person name="Alkan N."/>
            <person name="Altmueller J."/>
            <person name="Alvarado-Balderrama L."/>
            <person name="Bauser C.A."/>
            <person name="Becker C."/>
            <person name="Birren B.W."/>
            <person name="Chen Z."/>
            <person name="Choi J."/>
            <person name="Crouch J.A."/>
            <person name="Duvick J.P."/>
            <person name="Farman M.A."/>
            <person name="Gan P."/>
            <person name="Heiman D."/>
            <person name="Henrissat B."/>
            <person name="Howard R.J."/>
            <person name="Kabbage M."/>
            <person name="Koch C."/>
            <person name="Kracher B."/>
            <person name="Kubo Y."/>
            <person name="Law A.D."/>
            <person name="Lebrun M.-H."/>
            <person name="Lee Y.-H."/>
            <person name="Miyara I."/>
            <person name="Moore N."/>
            <person name="Neumann U."/>
            <person name="Nordstroem K."/>
            <person name="Panaccione D.G."/>
            <person name="Panstruga R."/>
            <person name="Place M."/>
            <person name="Proctor R.H."/>
            <person name="Prusky D."/>
            <person name="Rech G."/>
            <person name="Reinhardt R."/>
            <person name="Rollins J.A."/>
            <person name="Rounsley S."/>
            <person name="Schardl C.L."/>
            <person name="Schwartz D.C."/>
            <person name="Shenoy N."/>
            <person name="Shirasu K."/>
            <person name="Sikhakolli U.R."/>
            <person name="Stueber K."/>
            <person name="Sukno S.A."/>
            <person name="Sweigard J.A."/>
            <person name="Takano Y."/>
            <person name="Takahara H."/>
            <person name="Trail F."/>
            <person name="van der Does H.C."/>
            <person name="Voll L.M."/>
            <person name="Will I."/>
            <person name="Young S."/>
            <person name="Zeng Q."/>
            <person name="Zhang J."/>
            <person name="Zhou S."/>
            <person name="Dickman M.B."/>
            <person name="Schulze-Lefert P."/>
            <person name="Ver Loren van Themaat E."/>
            <person name="Ma L.-J."/>
            <person name="Vaillancourt L.J."/>
        </authorList>
    </citation>
    <scope>NUCLEOTIDE SEQUENCE [LARGE SCALE GENOMIC DNA]</scope>
    <source>
        <strain evidence="7">IMI 349063</strain>
    </source>
</reference>
<feature type="transmembrane region" description="Helical" evidence="5">
    <location>
        <begin position="29"/>
        <end position="56"/>
    </location>
</feature>
<dbReference type="GO" id="GO:0016020">
    <property type="term" value="C:membrane"/>
    <property type="evidence" value="ECO:0007669"/>
    <property type="project" value="UniProtKB-SubCell"/>
</dbReference>
<dbReference type="EMBL" id="CACQ02004239">
    <property type="protein sequence ID" value="CCF40699.1"/>
    <property type="molecule type" value="Genomic_DNA"/>
</dbReference>
<keyword evidence="3 5" id="KW-1133">Transmembrane helix</keyword>
<dbReference type="STRING" id="759273.H1VKE6"/>
<feature type="non-terminal residue" evidence="6">
    <location>
        <position position="63"/>
    </location>
</feature>
<dbReference type="InterPro" id="IPR038665">
    <property type="entry name" value="Voltage-dep_anion_channel_sf"/>
</dbReference>
<evidence type="ECO:0000256" key="5">
    <source>
        <dbReference type="SAM" id="Phobius"/>
    </source>
</evidence>
<gene>
    <name evidence="6" type="ORF">CH063_11194</name>
</gene>
<keyword evidence="2 5" id="KW-0812">Transmembrane</keyword>
<dbReference type="HOGENOM" id="CLU_2891960_0_0_1"/>
<dbReference type="InterPro" id="IPR004695">
    <property type="entry name" value="SLAC1/Mae1/Ssu1/TehA"/>
</dbReference>
<name>H1VKE6_COLHI</name>
<dbReference type="GO" id="GO:0015140">
    <property type="term" value="F:malate transmembrane transporter activity"/>
    <property type="evidence" value="ECO:0007669"/>
    <property type="project" value="InterPro"/>
</dbReference>
<organism evidence="6 7">
    <name type="scientific">Colletotrichum higginsianum (strain IMI 349063)</name>
    <name type="common">Crucifer anthracnose fungus</name>
    <dbReference type="NCBI Taxonomy" id="759273"/>
    <lineage>
        <taxon>Eukaryota</taxon>
        <taxon>Fungi</taxon>
        <taxon>Dikarya</taxon>
        <taxon>Ascomycota</taxon>
        <taxon>Pezizomycotina</taxon>
        <taxon>Sordariomycetes</taxon>
        <taxon>Hypocreomycetidae</taxon>
        <taxon>Glomerellales</taxon>
        <taxon>Glomerellaceae</taxon>
        <taxon>Colletotrichum</taxon>
        <taxon>Colletotrichum destructivum species complex</taxon>
    </lineage>
</organism>
<dbReference type="AlphaFoldDB" id="H1VKE6"/>
<dbReference type="Proteomes" id="UP000007174">
    <property type="component" value="Unassembled WGS sequence"/>
</dbReference>
<evidence type="ECO:0000313" key="6">
    <source>
        <dbReference type="EMBL" id="CCF40699.1"/>
    </source>
</evidence>
<dbReference type="PANTHER" id="PTHR31162">
    <property type="entry name" value="MALIC ACID TRANSPORT PROTEIN-RELATED"/>
    <property type="match status" value="1"/>
</dbReference>
<proteinExistence type="predicted"/>